<dbReference type="PANTHER" id="PTHR12526">
    <property type="entry name" value="GLYCOSYLTRANSFERASE"/>
    <property type="match status" value="1"/>
</dbReference>
<dbReference type="GO" id="GO:1901135">
    <property type="term" value="P:carbohydrate derivative metabolic process"/>
    <property type="evidence" value="ECO:0007669"/>
    <property type="project" value="UniProtKB-ARBA"/>
</dbReference>
<dbReference type="Pfam" id="PF00534">
    <property type="entry name" value="Glycos_transf_1"/>
    <property type="match status" value="1"/>
</dbReference>
<dbReference type="SUPFAM" id="SSF53756">
    <property type="entry name" value="UDP-Glycosyltransferase/glycogen phosphorylase"/>
    <property type="match status" value="1"/>
</dbReference>
<dbReference type="CDD" id="cd03811">
    <property type="entry name" value="GT4_GT28_WabH-like"/>
    <property type="match status" value="1"/>
</dbReference>
<dbReference type="Gene3D" id="3.40.50.2000">
    <property type="entry name" value="Glycogen Phosphorylase B"/>
    <property type="match status" value="2"/>
</dbReference>
<evidence type="ECO:0000259" key="1">
    <source>
        <dbReference type="Pfam" id="PF00534"/>
    </source>
</evidence>
<dbReference type="RefSeq" id="WP_151252863.1">
    <property type="nucleotide sequence ID" value="NZ_CP110372.1"/>
</dbReference>
<evidence type="ECO:0000313" key="3">
    <source>
        <dbReference type="EMBL" id="SPY94757.1"/>
    </source>
</evidence>
<evidence type="ECO:0000313" key="4">
    <source>
        <dbReference type="Proteomes" id="UP000251485"/>
    </source>
</evidence>
<keyword evidence="3" id="KW-0808">Transferase</keyword>
<dbReference type="GO" id="GO:0016757">
    <property type="term" value="F:glycosyltransferase activity"/>
    <property type="evidence" value="ECO:0007669"/>
    <property type="project" value="InterPro"/>
</dbReference>
<dbReference type="PANTHER" id="PTHR12526:SF638">
    <property type="entry name" value="SPORE COAT PROTEIN SA"/>
    <property type="match status" value="1"/>
</dbReference>
<feature type="domain" description="Glycosyltransferase subfamily 4-like N-terminal" evidence="2">
    <location>
        <begin position="16"/>
        <end position="185"/>
    </location>
</feature>
<name>A0A2X2BFQ6_PROMI</name>
<organism evidence="3 4">
    <name type="scientific">Proteus mirabilis</name>
    <dbReference type="NCBI Taxonomy" id="584"/>
    <lineage>
        <taxon>Bacteria</taxon>
        <taxon>Pseudomonadati</taxon>
        <taxon>Pseudomonadota</taxon>
        <taxon>Gammaproteobacteria</taxon>
        <taxon>Enterobacterales</taxon>
        <taxon>Morganellaceae</taxon>
        <taxon>Proteus</taxon>
    </lineage>
</organism>
<gene>
    <name evidence="3" type="primary">wabH_1</name>
    <name evidence="3" type="ORF">NCTC10975_01107</name>
</gene>
<dbReference type="Proteomes" id="UP000251485">
    <property type="component" value="Unassembled WGS sequence"/>
</dbReference>
<dbReference type="InterPro" id="IPR028098">
    <property type="entry name" value="Glyco_trans_4-like_N"/>
</dbReference>
<reference evidence="3 4" key="1">
    <citation type="submission" date="2018-06" db="EMBL/GenBank/DDBJ databases">
        <authorList>
            <consortium name="Pathogen Informatics"/>
            <person name="Doyle S."/>
        </authorList>
    </citation>
    <scope>NUCLEOTIDE SEQUENCE [LARGE SCALE GENOMIC DNA]</scope>
    <source>
        <strain evidence="3 4">NCTC10975</strain>
    </source>
</reference>
<dbReference type="Pfam" id="PF13439">
    <property type="entry name" value="Glyco_transf_4"/>
    <property type="match status" value="1"/>
</dbReference>
<accession>A0A2X2BFQ6</accession>
<dbReference type="AlphaFoldDB" id="A0A2X2BFQ6"/>
<feature type="domain" description="Glycosyl transferase family 1" evidence="1">
    <location>
        <begin position="196"/>
        <end position="338"/>
    </location>
</feature>
<dbReference type="EMBL" id="UAUE01000005">
    <property type="protein sequence ID" value="SPY94757.1"/>
    <property type="molecule type" value="Genomic_DNA"/>
</dbReference>
<evidence type="ECO:0000259" key="2">
    <source>
        <dbReference type="Pfam" id="PF13439"/>
    </source>
</evidence>
<proteinExistence type="predicted"/>
<dbReference type="InterPro" id="IPR001296">
    <property type="entry name" value="Glyco_trans_1"/>
</dbReference>
<sequence length="367" mass="41311">MNQRYILFIIDGLPGGGAENVTLRLANGFHQQGYQVTLLSLHNKLAYELPDFIDYIVDHDEYRGIFRKLTEISRRAKSLDKVLTRLFAQKGRPALVLSNLHKTDRIVCRAKQLKHCNVWYCIHGIYSQSYLGNKSGFSYWLKKKKIQRVYKDKNLICVSNAVKDDLIHAIGVDAQQLKTIYNPFNIMEIQHKASQPNPFAGKAYILHVGRFHEVKRQDRLINAFAKANIPCQLILLGEGTPVIKQQLQQQIAQLNLNEKVILAGFIANPLPIIQGAKVVALSSDSEGLPTVLIEALICGTPIVSTRCPGGVSEIMTDELANYLSDMDADSLADKLRLAYYAQPQILPSSYAKFEINHILKQYIALIP</sequence>
<protein>
    <submittedName>
        <fullName evidence="3">Lipopolysaccharide core biosynthesis glycosyl transferase</fullName>
    </submittedName>
</protein>